<sequence length="205" mass="20427">MFWLYLLYYVLLMLISLAGLAISVLGLPGLWLMVAAAVGFSLATGGSVLGWQAVAVVAALALGSEIAEFLAGAAGSKNAGGTWRGVTGAVVGGVAGGIIGVPVPIVGPVLGAILGAAIGAGMLELAGGKASVQQAGNIAVGAAKGRFWGTVSKLAFGSVMFFVLAIYAFPLPGDLPESEEPATVGVPQPAADPWDEPGRRQLAAR</sequence>
<evidence type="ECO:0000256" key="2">
    <source>
        <dbReference type="SAM" id="Phobius"/>
    </source>
</evidence>
<name>A0A9X2F9Q8_9BACT</name>
<evidence type="ECO:0000256" key="1">
    <source>
        <dbReference type="SAM" id="MobiDB-lite"/>
    </source>
</evidence>
<gene>
    <name evidence="3" type="ORF">NG895_00375</name>
</gene>
<dbReference type="RefSeq" id="WP_252850450.1">
    <property type="nucleotide sequence ID" value="NZ_JAMXLR010000003.1"/>
</dbReference>
<feature type="transmembrane region" description="Helical" evidence="2">
    <location>
        <begin position="6"/>
        <end position="25"/>
    </location>
</feature>
<dbReference type="EMBL" id="JAMXLR010000003">
    <property type="protein sequence ID" value="MCO6042349.1"/>
    <property type="molecule type" value="Genomic_DNA"/>
</dbReference>
<feature type="transmembrane region" description="Helical" evidence="2">
    <location>
        <begin position="147"/>
        <end position="169"/>
    </location>
</feature>
<keyword evidence="2" id="KW-1133">Transmembrane helix</keyword>
<keyword evidence="2" id="KW-0812">Transmembrane</keyword>
<proteinExistence type="predicted"/>
<evidence type="ECO:0000313" key="3">
    <source>
        <dbReference type="EMBL" id="MCO6042349.1"/>
    </source>
</evidence>
<feature type="transmembrane region" description="Helical" evidence="2">
    <location>
        <begin position="55"/>
        <end position="74"/>
    </location>
</feature>
<organism evidence="3 4">
    <name type="scientific">Aeoliella straminimaris</name>
    <dbReference type="NCBI Taxonomy" id="2954799"/>
    <lineage>
        <taxon>Bacteria</taxon>
        <taxon>Pseudomonadati</taxon>
        <taxon>Planctomycetota</taxon>
        <taxon>Planctomycetia</taxon>
        <taxon>Pirellulales</taxon>
        <taxon>Lacipirellulaceae</taxon>
        <taxon>Aeoliella</taxon>
    </lineage>
</organism>
<feature type="transmembrane region" description="Helical" evidence="2">
    <location>
        <begin position="30"/>
        <end position="49"/>
    </location>
</feature>
<feature type="region of interest" description="Disordered" evidence="1">
    <location>
        <begin position="178"/>
        <end position="205"/>
    </location>
</feature>
<evidence type="ECO:0000313" key="4">
    <source>
        <dbReference type="Proteomes" id="UP001155241"/>
    </source>
</evidence>
<dbReference type="AlphaFoldDB" id="A0A9X2F9Q8"/>
<comment type="caution">
    <text evidence="3">The sequence shown here is derived from an EMBL/GenBank/DDBJ whole genome shotgun (WGS) entry which is preliminary data.</text>
</comment>
<keyword evidence="2" id="KW-0472">Membrane</keyword>
<protein>
    <submittedName>
        <fullName evidence="3">DUF456 domain-containing protein</fullName>
    </submittedName>
</protein>
<dbReference type="Pfam" id="PF04306">
    <property type="entry name" value="DUF456"/>
    <property type="match status" value="1"/>
</dbReference>
<accession>A0A9X2F9Q8</accession>
<reference evidence="3" key="1">
    <citation type="submission" date="2022-06" db="EMBL/GenBank/DDBJ databases">
        <title>Aeoliella straminimaris, a novel planctomycete from sediments.</title>
        <authorList>
            <person name="Vitorino I.R."/>
            <person name="Lage O.M."/>
        </authorList>
    </citation>
    <scope>NUCLEOTIDE SEQUENCE</scope>
    <source>
        <strain evidence="3">ICT_H6.2</strain>
    </source>
</reference>
<dbReference type="Proteomes" id="UP001155241">
    <property type="component" value="Unassembled WGS sequence"/>
</dbReference>
<dbReference type="InterPro" id="IPR007403">
    <property type="entry name" value="DUF456"/>
</dbReference>
<keyword evidence="4" id="KW-1185">Reference proteome</keyword>